<proteinExistence type="predicted"/>
<dbReference type="GO" id="GO:0005524">
    <property type="term" value="F:ATP binding"/>
    <property type="evidence" value="ECO:0007669"/>
    <property type="project" value="InterPro"/>
</dbReference>
<accession>A0A8H7RYR1</accession>
<dbReference type="Proteomes" id="UP000646827">
    <property type="component" value="Unassembled WGS sequence"/>
</dbReference>
<sequence length="595" mass="66666">MNAGMTTEQQQLNNNDNGLDAALAPLFSIFSLPQLESVLYAFLPSRIEQHIPKTNIYTVDTFIVTATVTFILVVAKLTLLLGNTLLKHSQKKHDKDLKSKGEIAILIEPTASQDDYHTSKLLFSHHASNKNGKPVDDNMFSNTLGLLYAHSSSSNDLIMTAPNVFHQALSHLVSQRIQSQANGYYTLKPNLEVDHSPLEPPAFNIVPQIGQVYSMKHDECTFHVTFQTPPSAPLGVANNNQPSNSVEPSIRVSMIGCREHGATVSSLVTFLNKVAQDYLIHMDSLRKQTRSRYDYSASGKWVRVCSLYENQGLQTVALCPKSEALIAKDLETFVKNKGFYKRIGAPYCRGYLLHGKPGTGSFLKRHLYFMNLAYIDSDSELFQAFASVPANSIVVFEDIDTMTTTLHTRTGVERAIHAIGSNKGESRSKQHRFNLSTFLSILDGHTLEEGIIFIMTTNHSEILDPAVIRPGRMDIHLDLTFATHYQMRRMYRMVMEEDDNSTLDQVYPQLEKDVPEFVIPPSEIMQIMVLCREHTEDIPKKMKDLIEKYQPINDSIPISSSSSSSPSSSTTPYKDEDESQNQSLLILDIDPSSKS</sequence>
<evidence type="ECO:0000256" key="1">
    <source>
        <dbReference type="SAM" id="MobiDB-lite"/>
    </source>
</evidence>
<feature type="region of interest" description="Disordered" evidence="1">
    <location>
        <begin position="553"/>
        <end position="595"/>
    </location>
</feature>
<keyword evidence="5" id="KW-1185">Reference proteome</keyword>
<dbReference type="OrthoDB" id="10251412at2759"/>
<name>A0A8H7RYR1_9FUNG</name>
<keyword evidence="2" id="KW-0812">Transmembrane</keyword>
<dbReference type="EMBL" id="JAEPRB010000218">
    <property type="protein sequence ID" value="KAG2218637.1"/>
    <property type="molecule type" value="Genomic_DNA"/>
</dbReference>
<dbReference type="AlphaFoldDB" id="A0A8H7RYR1"/>
<feature type="domain" description="ATPase AAA-type core" evidence="3">
    <location>
        <begin position="416"/>
        <end position="479"/>
    </location>
</feature>
<evidence type="ECO:0000259" key="3">
    <source>
        <dbReference type="Pfam" id="PF00004"/>
    </source>
</evidence>
<dbReference type="InterPro" id="IPR027417">
    <property type="entry name" value="P-loop_NTPase"/>
</dbReference>
<feature type="compositionally biased region" description="Low complexity" evidence="1">
    <location>
        <begin position="555"/>
        <end position="569"/>
    </location>
</feature>
<evidence type="ECO:0000256" key="2">
    <source>
        <dbReference type="SAM" id="Phobius"/>
    </source>
</evidence>
<dbReference type="InterPro" id="IPR050747">
    <property type="entry name" value="Mitochondrial_chaperone_BCS1"/>
</dbReference>
<dbReference type="Gene3D" id="3.40.50.300">
    <property type="entry name" value="P-loop containing nucleotide triphosphate hydrolases"/>
    <property type="match status" value="1"/>
</dbReference>
<dbReference type="Pfam" id="PF00004">
    <property type="entry name" value="AAA"/>
    <property type="match status" value="1"/>
</dbReference>
<dbReference type="SUPFAM" id="SSF52540">
    <property type="entry name" value="P-loop containing nucleoside triphosphate hydrolases"/>
    <property type="match status" value="1"/>
</dbReference>
<evidence type="ECO:0000313" key="4">
    <source>
        <dbReference type="EMBL" id="KAG2218637.1"/>
    </source>
</evidence>
<dbReference type="InterPro" id="IPR003959">
    <property type="entry name" value="ATPase_AAA_core"/>
</dbReference>
<feature type="transmembrane region" description="Helical" evidence="2">
    <location>
        <begin position="62"/>
        <end position="86"/>
    </location>
</feature>
<protein>
    <recommendedName>
        <fullName evidence="3">ATPase AAA-type core domain-containing protein</fullName>
    </recommendedName>
</protein>
<gene>
    <name evidence="4" type="ORF">INT45_000810</name>
</gene>
<keyword evidence="2" id="KW-1133">Transmembrane helix</keyword>
<evidence type="ECO:0000313" key="5">
    <source>
        <dbReference type="Proteomes" id="UP000646827"/>
    </source>
</evidence>
<comment type="caution">
    <text evidence="4">The sequence shown here is derived from an EMBL/GenBank/DDBJ whole genome shotgun (WGS) entry which is preliminary data.</text>
</comment>
<keyword evidence="2" id="KW-0472">Membrane</keyword>
<reference evidence="4 5" key="1">
    <citation type="submission" date="2020-12" db="EMBL/GenBank/DDBJ databases">
        <title>Metabolic potential, ecology and presence of endohyphal bacteria is reflected in genomic diversity of Mucoromycotina.</title>
        <authorList>
            <person name="Muszewska A."/>
            <person name="Okrasinska A."/>
            <person name="Steczkiewicz K."/>
            <person name="Drgas O."/>
            <person name="Orlowska M."/>
            <person name="Perlinska-Lenart U."/>
            <person name="Aleksandrzak-Piekarczyk T."/>
            <person name="Szatraj K."/>
            <person name="Zielenkiewicz U."/>
            <person name="Pilsyk S."/>
            <person name="Malc E."/>
            <person name="Mieczkowski P."/>
            <person name="Kruszewska J.S."/>
            <person name="Biernat P."/>
            <person name="Pawlowska J."/>
        </authorList>
    </citation>
    <scope>NUCLEOTIDE SEQUENCE [LARGE SCALE GENOMIC DNA]</scope>
    <source>
        <strain evidence="4 5">CBS 142.35</strain>
    </source>
</reference>
<organism evidence="4 5">
    <name type="scientific">Circinella minor</name>
    <dbReference type="NCBI Taxonomy" id="1195481"/>
    <lineage>
        <taxon>Eukaryota</taxon>
        <taxon>Fungi</taxon>
        <taxon>Fungi incertae sedis</taxon>
        <taxon>Mucoromycota</taxon>
        <taxon>Mucoromycotina</taxon>
        <taxon>Mucoromycetes</taxon>
        <taxon>Mucorales</taxon>
        <taxon>Lichtheimiaceae</taxon>
        <taxon>Circinella</taxon>
    </lineage>
</organism>
<dbReference type="GO" id="GO:0016887">
    <property type="term" value="F:ATP hydrolysis activity"/>
    <property type="evidence" value="ECO:0007669"/>
    <property type="project" value="InterPro"/>
</dbReference>
<dbReference type="PANTHER" id="PTHR23070">
    <property type="entry name" value="BCS1 AAA-TYPE ATPASE"/>
    <property type="match status" value="1"/>
</dbReference>